<dbReference type="OrthoDB" id="10264062at2759"/>
<feature type="compositionally biased region" description="Basic and acidic residues" evidence="1">
    <location>
        <begin position="124"/>
        <end position="140"/>
    </location>
</feature>
<keyword evidence="3" id="KW-1185">Reference proteome</keyword>
<dbReference type="SUPFAM" id="SSF47923">
    <property type="entry name" value="Ypt/Rab-GAP domain of gyp1p"/>
    <property type="match status" value="1"/>
</dbReference>
<dbReference type="AlphaFoldDB" id="A0A7R9KWM7"/>
<evidence type="ECO:0000256" key="1">
    <source>
        <dbReference type="SAM" id="MobiDB-lite"/>
    </source>
</evidence>
<dbReference type="Gene3D" id="1.10.472.80">
    <property type="entry name" value="Ypt/Rab-GAP domain of gyp1p, domain 3"/>
    <property type="match status" value="1"/>
</dbReference>
<dbReference type="InterPro" id="IPR035969">
    <property type="entry name" value="Rab-GAP_TBC_sf"/>
</dbReference>
<evidence type="ECO:0000313" key="2">
    <source>
        <dbReference type="EMBL" id="CAD7629702.1"/>
    </source>
</evidence>
<proteinExistence type="predicted"/>
<dbReference type="EMBL" id="CAJPIZ010007222">
    <property type="protein sequence ID" value="CAG2110132.1"/>
    <property type="molecule type" value="Genomic_DNA"/>
</dbReference>
<dbReference type="Proteomes" id="UP000759131">
    <property type="component" value="Unassembled WGS sequence"/>
</dbReference>
<accession>A0A7R9KWM7</accession>
<gene>
    <name evidence="2" type="ORF">OSB1V03_LOCUS10117</name>
</gene>
<feature type="region of interest" description="Disordered" evidence="1">
    <location>
        <begin position="105"/>
        <end position="148"/>
    </location>
</feature>
<protein>
    <submittedName>
        <fullName evidence="2">Uncharacterized protein</fullName>
    </submittedName>
</protein>
<dbReference type="EMBL" id="OC861797">
    <property type="protein sequence ID" value="CAD7629702.1"/>
    <property type="molecule type" value="Genomic_DNA"/>
</dbReference>
<sequence>MKANKDSTNCYFAFRWIVCQFKREFMKSESDEYNDCLICWESIWTSHIIRKIGQKAADSTSTADHDLLTCETHNTTEPQTKTMIGSHEKINKSLSTGALNSNTIDVPDVKIRNGPHMRSNSFRTKTEKREPPKSPLKKESISSVPKTPEKHLTDAELYTLSLCLSIIRRERDLIMAQQLDATEILKHFNTLQLKSDLENILLHASHIWYWLTHDGESLLYKQSEQTAAEPTDDFDLLPDSMPDEDYYIINASNI</sequence>
<organism evidence="2">
    <name type="scientific">Medioppia subpectinata</name>
    <dbReference type="NCBI Taxonomy" id="1979941"/>
    <lineage>
        <taxon>Eukaryota</taxon>
        <taxon>Metazoa</taxon>
        <taxon>Ecdysozoa</taxon>
        <taxon>Arthropoda</taxon>
        <taxon>Chelicerata</taxon>
        <taxon>Arachnida</taxon>
        <taxon>Acari</taxon>
        <taxon>Acariformes</taxon>
        <taxon>Sarcoptiformes</taxon>
        <taxon>Oribatida</taxon>
        <taxon>Brachypylina</taxon>
        <taxon>Oppioidea</taxon>
        <taxon>Oppiidae</taxon>
        <taxon>Medioppia</taxon>
    </lineage>
</organism>
<name>A0A7R9KWM7_9ACAR</name>
<evidence type="ECO:0000313" key="3">
    <source>
        <dbReference type="Proteomes" id="UP000759131"/>
    </source>
</evidence>
<reference evidence="2" key="1">
    <citation type="submission" date="2020-11" db="EMBL/GenBank/DDBJ databases">
        <authorList>
            <person name="Tran Van P."/>
        </authorList>
    </citation>
    <scope>NUCLEOTIDE SEQUENCE</scope>
</reference>